<protein>
    <submittedName>
        <fullName evidence="1">Uncharacterized protein</fullName>
    </submittedName>
</protein>
<gene>
    <name evidence="1" type="ORF">GHT06_011102</name>
</gene>
<organism evidence="1 2">
    <name type="scientific">Daphnia sinensis</name>
    <dbReference type="NCBI Taxonomy" id="1820382"/>
    <lineage>
        <taxon>Eukaryota</taxon>
        <taxon>Metazoa</taxon>
        <taxon>Ecdysozoa</taxon>
        <taxon>Arthropoda</taxon>
        <taxon>Crustacea</taxon>
        <taxon>Branchiopoda</taxon>
        <taxon>Diplostraca</taxon>
        <taxon>Cladocera</taxon>
        <taxon>Anomopoda</taxon>
        <taxon>Daphniidae</taxon>
        <taxon>Daphnia</taxon>
        <taxon>Daphnia similis group</taxon>
    </lineage>
</organism>
<dbReference type="Proteomes" id="UP000820818">
    <property type="component" value="Linkage Group LG2"/>
</dbReference>
<sequence>MGQVCGGESSQNYSITNVANGYSKTIWVRVVGERKHVTLRNSPIGSANTSGIDFTPIYPGAFESFRLPSNQDPDDPVYITVLTVDDLIMFNSVPQLENQSVIIDQNGILRNTMTGFIWRDTNGNDHDVEKSIDDSED</sequence>
<comment type="caution">
    <text evidence="1">The sequence shown here is derived from an EMBL/GenBank/DDBJ whole genome shotgun (WGS) entry which is preliminary data.</text>
</comment>
<keyword evidence="2" id="KW-1185">Reference proteome</keyword>
<accession>A0AAD5PZQ8</accession>
<evidence type="ECO:0000313" key="2">
    <source>
        <dbReference type="Proteomes" id="UP000820818"/>
    </source>
</evidence>
<reference evidence="1 2" key="1">
    <citation type="submission" date="2022-05" db="EMBL/GenBank/DDBJ databases">
        <title>A multi-omics perspective on studying reproductive biology in Daphnia sinensis.</title>
        <authorList>
            <person name="Jia J."/>
        </authorList>
    </citation>
    <scope>NUCLEOTIDE SEQUENCE [LARGE SCALE GENOMIC DNA]</scope>
    <source>
        <strain evidence="1 2">WSL</strain>
    </source>
</reference>
<name>A0AAD5PZQ8_9CRUS</name>
<proteinExistence type="predicted"/>
<dbReference type="AlphaFoldDB" id="A0AAD5PZQ8"/>
<evidence type="ECO:0000313" key="1">
    <source>
        <dbReference type="EMBL" id="KAI9563638.1"/>
    </source>
</evidence>
<dbReference type="EMBL" id="WJBH02000002">
    <property type="protein sequence ID" value="KAI9563638.1"/>
    <property type="molecule type" value="Genomic_DNA"/>
</dbReference>